<evidence type="ECO:0000256" key="2">
    <source>
        <dbReference type="ARBA" id="ARBA00022741"/>
    </source>
</evidence>
<dbReference type="eggNOG" id="COG3842">
    <property type="taxonomic scope" value="Bacteria"/>
</dbReference>
<organism evidence="6">
    <name type="scientific">Wolinella succinogenes (strain ATCC 29543 / DSM 1740 / CCUG 13145 / JCM 31913 / LMG 7466 / NCTC 11488 / FDC 602W)</name>
    <name type="common">Vibrio succinogenes</name>
    <dbReference type="NCBI Taxonomy" id="273121"/>
    <lineage>
        <taxon>Bacteria</taxon>
        <taxon>Pseudomonadati</taxon>
        <taxon>Campylobacterota</taxon>
        <taxon>Epsilonproteobacteria</taxon>
        <taxon>Campylobacterales</taxon>
        <taxon>Helicobacteraceae</taxon>
        <taxon>Wolinella</taxon>
    </lineage>
</organism>
<dbReference type="EMBL" id="BX571661">
    <property type="protein sequence ID" value="CAE10820.1"/>
    <property type="molecule type" value="Genomic_DNA"/>
</dbReference>
<sequence>MIELQLKKKLKSSEGEIDLEVEKEIESGSFVTLFGKSGAGKTTILRILAGLLEPDWGRIIVEGERWLESEKRFSLSPQKRRVGMVFQNYALFPHMSVEKNLLYALEHSKERHRVEEILEVMELGALRKELPERLSGGQKQRVALARALVREPKLLLLDEPLSALDHAMRSKLQEELLRIQRHFGVTTILVSHDLSEVFRLSSRVLEISQGRVIRDGAPSEIFGGSKISGKFRFNGEILKVQKSDLLYTLSVLVGNEIIKVAASQEEIAGLGVGDSVIISSKAFNPLVLKAT</sequence>
<dbReference type="InterPro" id="IPR017871">
    <property type="entry name" value="ABC_transporter-like_CS"/>
</dbReference>
<evidence type="ECO:0000313" key="6">
    <source>
        <dbReference type="Proteomes" id="UP000000422"/>
    </source>
</evidence>
<keyword evidence="2" id="KW-0547">Nucleotide-binding</keyword>
<dbReference type="InterPro" id="IPR050093">
    <property type="entry name" value="ABC_SmlMolc_Importer"/>
</dbReference>
<dbReference type="SUPFAM" id="SSF52540">
    <property type="entry name" value="P-loop containing nucleoside triphosphate hydrolases"/>
    <property type="match status" value="1"/>
</dbReference>
<evidence type="ECO:0000256" key="3">
    <source>
        <dbReference type="ARBA" id="ARBA00022840"/>
    </source>
</evidence>
<reference evidence="5 6" key="1">
    <citation type="journal article" date="2003" name="Proc. Natl. Acad. Sci. U.S.A.">
        <title>Complete genome sequence and analysis of Wolinella succinogenes.</title>
        <authorList>
            <person name="Baar C."/>
            <person name="Eppinger M."/>
            <person name="Raddatz G."/>
            <person name="Simon JM."/>
            <person name="Lanz C."/>
            <person name="Klimmek O."/>
            <person name="Nandakumar R."/>
            <person name="Gross R."/>
            <person name="Rosinus A."/>
            <person name="Keller H."/>
            <person name="Jagtap P."/>
            <person name="Linke B."/>
            <person name="Meyer F."/>
            <person name="Lederer H."/>
            <person name="Schuster S.C."/>
        </authorList>
    </citation>
    <scope>NUCLEOTIDE SEQUENCE [LARGE SCALE GENOMIC DNA]</scope>
    <source>
        <strain evidence="6">ATCC 29543 / DSM 1740 / CCUG 13145 / JCM 31913 / LMG 7466 / NCTC 11488 / FDC 602W</strain>
    </source>
</reference>
<dbReference type="AlphaFoldDB" id="Q7M894"/>
<keyword evidence="6" id="KW-1185">Reference proteome</keyword>
<dbReference type="InterPro" id="IPR027417">
    <property type="entry name" value="P-loop_NTPase"/>
</dbReference>
<dbReference type="GO" id="GO:0005524">
    <property type="term" value="F:ATP binding"/>
    <property type="evidence" value="ECO:0007669"/>
    <property type="project" value="UniProtKB-KW"/>
</dbReference>
<gene>
    <name evidence="5" type="primary">MODC</name>
    <name evidence="5" type="ordered locus">WS1803</name>
</gene>
<dbReference type="InterPro" id="IPR003593">
    <property type="entry name" value="AAA+_ATPase"/>
</dbReference>
<dbReference type="InterPro" id="IPR003439">
    <property type="entry name" value="ABC_transporter-like_ATP-bd"/>
</dbReference>
<dbReference type="STRING" id="273121.WS1803"/>
<evidence type="ECO:0000256" key="1">
    <source>
        <dbReference type="ARBA" id="ARBA00022448"/>
    </source>
</evidence>
<dbReference type="PANTHER" id="PTHR42781">
    <property type="entry name" value="SPERMIDINE/PUTRESCINE IMPORT ATP-BINDING PROTEIN POTA"/>
    <property type="match status" value="1"/>
</dbReference>
<dbReference type="RefSeq" id="WP_011139603.1">
    <property type="nucleotide sequence ID" value="NC_005090.1"/>
</dbReference>
<evidence type="ECO:0000313" key="5">
    <source>
        <dbReference type="EMBL" id="CAE10820.1"/>
    </source>
</evidence>
<accession>Q7M894</accession>
<dbReference type="PANTHER" id="PTHR42781:SF4">
    <property type="entry name" value="SPERMIDINE_PUTRESCINE IMPORT ATP-BINDING PROTEIN POTA"/>
    <property type="match status" value="1"/>
</dbReference>
<keyword evidence="3 5" id="KW-0067">ATP-binding</keyword>
<feature type="domain" description="ABC transporter" evidence="4">
    <location>
        <begin position="2"/>
        <end position="234"/>
    </location>
</feature>
<dbReference type="Proteomes" id="UP000000422">
    <property type="component" value="Chromosome"/>
</dbReference>
<dbReference type="GO" id="GO:0016887">
    <property type="term" value="F:ATP hydrolysis activity"/>
    <property type="evidence" value="ECO:0007669"/>
    <property type="project" value="InterPro"/>
</dbReference>
<dbReference type="HOGENOM" id="CLU_000604_1_22_7"/>
<dbReference type="KEGG" id="wsu:WS1803"/>
<dbReference type="Gene3D" id="3.40.50.300">
    <property type="entry name" value="P-loop containing nucleotide triphosphate hydrolases"/>
    <property type="match status" value="1"/>
</dbReference>
<dbReference type="PROSITE" id="PS00211">
    <property type="entry name" value="ABC_TRANSPORTER_1"/>
    <property type="match status" value="1"/>
</dbReference>
<dbReference type="SMART" id="SM00382">
    <property type="entry name" value="AAA"/>
    <property type="match status" value="1"/>
</dbReference>
<dbReference type="PROSITE" id="PS50893">
    <property type="entry name" value="ABC_TRANSPORTER_2"/>
    <property type="match status" value="1"/>
</dbReference>
<proteinExistence type="predicted"/>
<keyword evidence="1" id="KW-0813">Transport</keyword>
<protein>
    <submittedName>
        <fullName evidence="5">MOLYBDENUM TRANSPORT ATP-BINDING PROTEIN</fullName>
    </submittedName>
</protein>
<evidence type="ECO:0000259" key="4">
    <source>
        <dbReference type="PROSITE" id="PS50893"/>
    </source>
</evidence>
<name>Q7M894_WOLSU</name>
<dbReference type="Pfam" id="PF00005">
    <property type="entry name" value="ABC_tran"/>
    <property type="match status" value="1"/>
</dbReference>